<comment type="similarity">
    <text evidence="2">Belongs to the FAD-binding oxidoreductase/transferase type 4 family.</text>
</comment>
<dbReference type="InterPro" id="IPR004113">
    <property type="entry name" value="FAD-bd_oxidored_4_C"/>
</dbReference>
<dbReference type="InterPro" id="IPR016167">
    <property type="entry name" value="FAD-bd_PCMH_sub1"/>
</dbReference>
<dbReference type="Gene3D" id="3.30.465.10">
    <property type="match status" value="1"/>
</dbReference>
<dbReference type="FunFam" id="3.30.70.2190:FF:000001">
    <property type="entry name" value="D-2-hydroxyglutarate dehydrogenase mitochondrial"/>
    <property type="match status" value="1"/>
</dbReference>
<evidence type="ECO:0000256" key="6">
    <source>
        <dbReference type="ARBA" id="ARBA00039003"/>
    </source>
</evidence>
<proteinExistence type="inferred from homology"/>
<keyword evidence="4" id="KW-0274">FAD</keyword>
<evidence type="ECO:0000313" key="11">
    <source>
        <dbReference type="EMBL" id="CAI9731038.1"/>
    </source>
</evidence>
<evidence type="ECO:0000256" key="9">
    <source>
        <dbReference type="ARBA" id="ARBA00049267"/>
    </source>
</evidence>
<dbReference type="PROSITE" id="PS51387">
    <property type="entry name" value="FAD_PCMH"/>
    <property type="match status" value="1"/>
</dbReference>
<evidence type="ECO:0000256" key="7">
    <source>
        <dbReference type="ARBA" id="ARBA00039639"/>
    </source>
</evidence>
<evidence type="ECO:0000256" key="4">
    <source>
        <dbReference type="ARBA" id="ARBA00022827"/>
    </source>
</evidence>
<dbReference type="InterPro" id="IPR016169">
    <property type="entry name" value="FAD-bd_PCMH_sub2"/>
</dbReference>
<evidence type="ECO:0000256" key="3">
    <source>
        <dbReference type="ARBA" id="ARBA00022630"/>
    </source>
</evidence>
<accession>A0AA36BBI9</accession>
<dbReference type="Gene3D" id="3.30.70.2740">
    <property type="match status" value="1"/>
</dbReference>
<feature type="domain" description="FAD-binding PCMH-type" evidence="10">
    <location>
        <begin position="95"/>
        <end position="274"/>
    </location>
</feature>
<dbReference type="FunFam" id="3.30.43.10:FF:000002">
    <property type="entry name" value="D-2-hydroxyglutarate dehydrogenase, mitochondrial"/>
    <property type="match status" value="1"/>
</dbReference>
<dbReference type="SUPFAM" id="SSF55103">
    <property type="entry name" value="FAD-linked oxidases, C-terminal domain"/>
    <property type="match status" value="1"/>
</dbReference>
<dbReference type="Pfam" id="PF01565">
    <property type="entry name" value="FAD_binding_4"/>
    <property type="match status" value="1"/>
</dbReference>
<reference evidence="11" key="1">
    <citation type="submission" date="2023-08" db="EMBL/GenBank/DDBJ databases">
        <authorList>
            <person name="Alioto T."/>
            <person name="Alioto T."/>
            <person name="Gomez Garrido J."/>
        </authorList>
    </citation>
    <scope>NUCLEOTIDE SEQUENCE</scope>
</reference>
<dbReference type="GO" id="GO:0071949">
    <property type="term" value="F:FAD binding"/>
    <property type="evidence" value="ECO:0007669"/>
    <property type="project" value="InterPro"/>
</dbReference>
<keyword evidence="12" id="KW-1185">Reference proteome</keyword>
<dbReference type="FunFam" id="3.30.70.2740:FF:000002">
    <property type="entry name" value="D-2-hydroxyglutarate dehydrogenase mitochondrial"/>
    <property type="match status" value="1"/>
</dbReference>
<dbReference type="EMBL" id="OX597825">
    <property type="protein sequence ID" value="CAI9731038.1"/>
    <property type="molecule type" value="Genomic_DNA"/>
</dbReference>
<dbReference type="PANTHER" id="PTHR43716">
    <property type="entry name" value="D-2-HYDROXYGLUTARATE DEHYDROGENASE, MITOCHONDRIAL"/>
    <property type="match status" value="1"/>
</dbReference>
<keyword evidence="5" id="KW-0560">Oxidoreductase</keyword>
<dbReference type="Pfam" id="PF02913">
    <property type="entry name" value="FAD-oxidase_C"/>
    <property type="match status" value="1"/>
</dbReference>
<dbReference type="PANTHER" id="PTHR43716:SF1">
    <property type="entry name" value="D-2-HYDROXYGLUTARATE DEHYDROGENASE, MITOCHONDRIAL"/>
    <property type="match status" value="1"/>
</dbReference>
<evidence type="ECO:0000313" key="12">
    <source>
        <dbReference type="Proteomes" id="UP001162480"/>
    </source>
</evidence>
<comment type="catalytic activity">
    <reaction evidence="9">
        <text>(R)-malate + A = oxaloacetate + AH2</text>
        <dbReference type="Rhea" id="RHEA:67460"/>
        <dbReference type="ChEBI" id="CHEBI:13193"/>
        <dbReference type="ChEBI" id="CHEBI:15588"/>
        <dbReference type="ChEBI" id="CHEBI:16452"/>
        <dbReference type="ChEBI" id="CHEBI:17499"/>
    </reaction>
    <physiologicalReaction direction="left-to-right" evidence="9">
        <dbReference type="Rhea" id="RHEA:67461"/>
    </physiologicalReaction>
</comment>
<dbReference type="FunFam" id="3.30.465.10:FF:000001">
    <property type="entry name" value="D-2-hydroxyglutarate dehydrogenase, mitochondrial"/>
    <property type="match status" value="1"/>
</dbReference>
<evidence type="ECO:0000256" key="8">
    <source>
        <dbReference type="ARBA" id="ARBA00045410"/>
    </source>
</evidence>
<gene>
    <name evidence="11" type="ORF">OCTVUL_1B006900</name>
</gene>
<name>A0AA36BBI9_OCTVU</name>
<evidence type="ECO:0000256" key="1">
    <source>
        <dbReference type="ARBA" id="ARBA00001974"/>
    </source>
</evidence>
<dbReference type="EC" id="1.1.99.39" evidence="6"/>
<dbReference type="Pfam" id="PF15489">
    <property type="entry name" value="CTC1"/>
    <property type="match status" value="1"/>
</dbReference>
<dbReference type="GO" id="GO:0051990">
    <property type="term" value="F:(R)-2-hydroxyglutarate dehydrogenase activity"/>
    <property type="evidence" value="ECO:0007669"/>
    <property type="project" value="UniProtKB-EC"/>
</dbReference>
<comment type="function">
    <text evidence="8">Catalyzes the oxidation of D-2-hydroxyglutarate (D-2-HG) to alpha-ketoglutarate. Also catalyzes the oxidation of other D-2-hydroxyacids, such as D-malate (D-MAL) and D-lactate (D-LAC). Exhibits high activities towards D-2-HG and D-MAL but a very weak activity towards D-LAC.</text>
</comment>
<evidence type="ECO:0000256" key="5">
    <source>
        <dbReference type="ARBA" id="ARBA00023002"/>
    </source>
</evidence>
<evidence type="ECO:0000256" key="2">
    <source>
        <dbReference type="ARBA" id="ARBA00008000"/>
    </source>
</evidence>
<sequence length="1729" mass="195111">MFHLLSHTKHIILFNSRKLLPKCRHLRSSILSKNGRFLSTHVELTSVKHPEILRGSYSKLSDKDLAVFESILTSSRCITDSADLEFCNTDWMKIYRGASCLMLLPKTTSEVSEILSYCNERNLAVVPQGGNTGLVGGSIPVFDEIVISTRLMNNIISLDKVSGILICEAGCVLEYLENYINQHHLTMPLDLGAKGSCQIGGNLATNAGGIRFLRHGSLHGNVLGLEVVLADGRVLDCMNSLKKNNTGYDLKQLFIGSEGTLGIITKVSISCPQKPNNVNVALLGCNSFSDVLKIFTITKQKLAEILSAFEFIDAESMKVVTQNLKLSSPIGKYPFYVLIETSGSNGNHDEEKINVLLEDLMQTGTVTDGTLAGDMTQMKNLWCLRERISESLLKDGYCYKYDLSLCLSKFYDLVVDVRKRTAPIPNTRVVGYGHVGDSNLHLNLTSPEYNDELQNLIEPYVFDYVAELKGSISAEHGIGLHKGQQFLNLFLSHYDRVKFIPKDSCPIPPAPDVLKTLLDNICSVKLLTLQFACLENIFDKYTCHYKLVLPLNKSGNIECSINCVSKSYDTSLECLPCEDLILFGFLSSQNETPLSDRGLIFNTLHLQDSTSQIPCHLSISGCNKLHSLVDKWILVTNVNVIYTSKKSGYLELVELGKFNVSNISVTGTVFAVSEIGKIKKDLVFFIELVKGNKSIVILVKNLHLHWQQLVCVGGSYVFTSLKPTNIVTAMNSLTPLYVPTKNSQLHITNDYQLSVCLLKEMLHENLQSEKSVKLMKPTCSRHSDAISYEGEITGCTADGVIILEDSIRLYLLYNLAFVIYKPFRVGTVLQVSNVHRKYFGKENQVRLYCCARSCIKVLKFTQMTSSILPLRTSFITVRAILKFNLSPTEIDTIQSMEAQFNRISLSLFKKSSEQREFAWERILSHVLKARKCVKSRQFVQEFIEYEHCCPASAKEDVSCVQTIHVRTFVPLDLRKEFEALAQGILADFETEKNKFSSSLLSSWRFKRRKFTDKVLVGYLSLNPDTGHLCFTDQFHSINAVCQFWTFNQTSYHHRCSGNCVIKRNDETFNFSCPYLHTWCLGKLIALDCFQLVLEVFINNSTGINKTEATLSLLDSSKFRLVKYLQFSLQDAVIMEDISRPSFQYWRKISNKTNQLQATFSDCDLCTCQVYLMTYKESLMENLFHKRKVSSSQFMTHGYFLGKPFTLPVRCIFEAATKFLHTKDSKSTQVKESSLDGKISESLLDAIHYEQTVISFQDNASKWYNTMQTEGSCYLLISYGNTSLSTPSTVFQSVYPLVLNKNVHKCYVCLSKNILVQEIPLAHLNSYYEAKLNWLPELLKKPSLKYDTIVKPPCLYTVSDLLCCSVTDTIVNLLPVIILTYVELNADDKLSMNSSEDATENSECDQKEFNAKLDFSSFVNKKFRMTVKDTETNSDVNIYLNFKNVPYCVGLLPGTVVEFRHLQRKVSKKGNVYCQFVAVSTVRVLAGGISGGPEPTSGCSFNEMALMKGNQTTPTQDYCTFFALLKNHKRSLPFWNLVFVAQVLNLSIKTTCTECGSISCKNLCTNMSCKNIAYQLTVRSKLLLDDGSCMAYGFVWHSELLQKILGLSSGEWNDLIHAIHTSNGDICLETKNYNENQMLFQSNHNSSCLEQFLRSLCFSPVVKKEWWMVLVKKNIDCKDTIQERRIGFLDKIINTQCMPYQYMNIESVCTEPTFDIGAKMLSEISPTTVK</sequence>
<dbReference type="InterPro" id="IPR016164">
    <property type="entry name" value="FAD-linked_Oxase-like_C"/>
</dbReference>
<dbReference type="Gene3D" id="3.30.70.2190">
    <property type="match status" value="1"/>
</dbReference>
<dbReference type="Gene3D" id="3.30.43.10">
    <property type="entry name" value="Uridine Diphospho-n-acetylenolpyruvylglucosamine Reductase, domain 2"/>
    <property type="match status" value="1"/>
</dbReference>
<dbReference type="GO" id="GO:0005739">
    <property type="term" value="C:mitochondrion"/>
    <property type="evidence" value="ECO:0007669"/>
    <property type="project" value="TreeGrafter"/>
</dbReference>
<dbReference type="Proteomes" id="UP001162480">
    <property type="component" value="Chromosome 12"/>
</dbReference>
<dbReference type="SUPFAM" id="SSF56176">
    <property type="entry name" value="FAD-binding/transporter-associated domain-like"/>
    <property type="match status" value="1"/>
</dbReference>
<evidence type="ECO:0000259" key="10">
    <source>
        <dbReference type="PROSITE" id="PS51387"/>
    </source>
</evidence>
<dbReference type="InterPro" id="IPR036318">
    <property type="entry name" value="FAD-bd_PCMH-like_sf"/>
</dbReference>
<comment type="cofactor">
    <cofactor evidence="1">
        <name>FAD</name>
        <dbReference type="ChEBI" id="CHEBI:57692"/>
    </cofactor>
</comment>
<dbReference type="InterPro" id="IPR006094">
    <property type="entry name" value="Oxid_FAD_bind_N"/>
</dbReference>
<dbReference type="InterPro" id="IPR051264">
    <property type="entry name" value="FAD-oxidored/transferase_4"/>
</dbReference>
<organism evidence="11 12">
    <name type="scientific">Octopus vulgaris</name>
    <name type="common">Common octopus</name>
    <dbReference type="NCBI Taxonomy" id="6645"/>
    <lineage>
        <taxon>Eukaryota</taxon>
        <taxon>Metazoa</taxon>
        <taxon>Spiralia</taxon>
        <taxon>Lophotrochozoa</taxon>
        <taxon>Mollusca</taxon>
        <taxon>Cephalopoda</taxon>
        <taxon>Coleoidea</taxon>
        <taxon>Octopodiformes</taxon>
        <taxon>Octopoda</taxon>
        <taxon>Incirrata</taxon>
        <taxon>Octopodidae</taxon>
        <taxon>Octopus</taxon>
    </lineage>
</organism>
<protein>
    <recommendedName>
        <fullName evidence="7">D-2-hydroxyglutarate dehydrogenase, mitochondrial</fullName>
        <ecNumber evidence="6">1.1.99.39</ecNumber>
    </recommendedName>
</protein>
<dbReference type="InterPro" id="IPR029156">
    <property type="entry name" value="CTC1"/>
</dbReference>
<keyword evidence="3" id="KW-0285">Flavoprotein</keyword>
<dbReference type="InterPro" id="IPR016166">
    <property type="entry name" value="FAD-bd_PCMH"/>
</dbReference>
<dbReference type="GO" id="GO:0003697">
    <property type="term" value="F:single-stranded DNA binding"/>
    <property type="evidence" value="ECO:0007669"/>
    <property type="project" value="InterPro"/>
</dbReference>